<dbReference type="GO" id="GO:0032259">
    <property type="term" value="P:methylation"/>
    <property type="evidence" value="ECO:0007669"/>
    <property type="project" value="UniProtKB-KW"/>
</dbReference>
<evidence type="ECO:0000313" key="4">
    <source>
        <dbReference type="EMBL" id="DAD81014.1"/>
    </source>
</evidence>
<organism evidence="4">
    <name type="scientific">Siphoviridae sp. ctGFb30</name>
    <dbReference type="NCBI Taxonomy" id="2826219"/>
    <lineage>
        <taxon>Viruses</taxon>
        <taxon>Duplodnaviria</taxon>
        <taxon>Heunggongvirae</taxon>
        <taxon>Uroviricota</taxon>
        <taxon>Caudoviricetes</taxon>
    </lineage>
</organism>
<dbReference type="PANTHER" id="PTHR30481:SF4">
    <property type="entry name" value="SITE-SPECIFIC DNA-METHYLTRANSFERASE (ADENINE-SPECIFIC)"/>
    <property type="match status" value="1"/>
</dbReference>
<dbReference type="InterPro" id="IPR029063">
    <property type="entry name" value="SAM-dependent_MTases_sf"/>
</dbReference>
<proteinExistence type="predicted"/>
<dbReference type="GO" id="GO:0009007">
    <property type="term" value="F:site-specific DNA-methyltransferase (adenine-specific) activity"/>
    <property type="evidence" value="ECO:0007669"/>
    <property type="project" value="UniProtKB-EC"/>
</dbReference>
<dbReference type="PANTHER" id="PTHR30481">
    <property type="entry name" value="DNA ADENINE METHYLASE"/>
    <property type="match status" value="1"/>
</dbReference>
<dbReference type="Pfam" id="PF02086">
    <property type="entry name" value="MethyltransfD12"/>
    <property type="match status" value="1"/>
</dbReference>
<dbReference type="GO" id="GO:1904047">
    <property type="term" value="F:S-adenosyl-L-methionine binding"/>
    <property type="evidence" value="ECO:0007669"/>
    <property type="project" value="TreeGrafter"/>
</dbReference>
<dbReference type="GO" id="GO:0043565">
    <property type="term" value="F:sequence-specific DNA binding"/>
    <property type="evidence" value="ECO:0007669"/>
    <property type="project" value="TreeGrafter"/>
</dbReference>
<dbReference type="GO" id="GO:0009307">
    <property type="term" value="P:DNA restriction-modification system"/>
    <property type="evidence" value="ECO:0007669"/>
    <property type="project" value="InterPro"/>
</dbReference>
<dbReference type="PRINTS" id="PR00505">
    <property type="entry name" value="D12N6MTFRASE"/>
</dbReference>
<evidence type="ECO:0000256" key="2">
    <source>
        <dbReference type="ARBA" id="ARBA00022679"/>
    </source>
</evidence>
<dbReference type="PIRSF" id="PIRSF000398">
    <property type="entry name" value="M_m6A_EcoRV"/>
    <property type="match status" value="1"/>
</dbReference>
<dbReference type="InterPro" id="IPR012327">
    <property type="entry name" value="MeTrfase_D12"/>
</dbReference>
<keyword evidence="2" id="KW-0808">Transferase</keyword>
<dbReference type="Gene3D" id="3.40.50.150">
    <property type="entry name" value="Vaccinia Virus protein VP39"/>
    <property type="match status" value="2"/>
</dbReference>
<accession>A0A8S5MFI8</accession>
<dbReference type="EMBL" id="BK014893">
    <property type="protein sequence ID" value="DAD81014.1"/>
    <property type="molecule type" value="Genomic_DNA"/>
</dbReference>
<protein>
    <submittedName>
        <fullName evidence="4">DNA adenine methylase</fullName>
    </submittedName>
</protein>
<dbReference type="InterPro" id="IPR012263">
    <property type="entry name" value="M_m6A_EcoRV"/>
</dbReference>
<sequence>MQCPGKLRRWPHSLMRWPCDGGESVNALLNYPGAKWGMAQEIVQIMPPHRSYLEPFAGSLAVLFSKPRSAIETVNDIDGDIVNFFRVLRADPERLAREIDLTPYARAIFDDAHENCGETDFDRAVRFCIRSRMGHGFKTCQKTGFKIDVYARERSYCLNCWNDMPENIRAAAERLKEVQIENRPALELIRRFRHENVLIYADPPYLLETRSGKQYRHEMTDADHEALLAALKAHPGPVILSGYHSPMYDSELSGWNIIERKAYNQNGNRRTEVLWCNYEIPTLIG</sequence>
<dbReference type="SUPFAM" id="SSF53335">
    <property type="entry name" value="S-adenosyl-L-methionine-dependent methyltransferases"/>
    <property type="match status" value="1"/>
</dbReference>
<dbReference type="GO" id="GO:0006298">
    <property type="term" value="P:mismatch repair"/>
    <property type="evidence" value="ECO:0007669"/>
    <property type="project" value="TreeGrafter"/>
</dbReference>
<name>A0A8S5MFI8_9CAUD</name>
<reference evidence="4" key="1">
    <citation type="journal article" date="2021" name="Proc. Natl. Acad. Sci. U.S.A.">
        <title>A Catalog of Tens of Thousands of Viruses from Human Metagenomes Reveals Hidden Associations with Chronic Diseases.</title>
        <authorList>
            <person name="Tisza M.J."/>
            <person name="Buck C.B."/>
        </authorList>
    </citation>
    <scope>NUCLEOTIDE SEQUENCE</scope>
    <source>
        <strain evidence="4">CtGFb30</strain>
    </source>
</reference>
<keyword evidence="3" id="KW-0949">S-adenosyl-L-methionine</keyword>
<evidence type="ECO:0000256" key="3">
    <source>
        <dbReference type="ARBA" id="ARBA00022691"/>
    </source>
</evidence>
<evidence type="ECO:0000256" key="1">
    <source>
        <dbReference type="ARBA" id="ARBA00022603"/>
    </source>
</evidence>
<keyword evidence="1 4" id="KW-0489">Methyltransferase</keyword>